<sequence length="257" mass="28835">MAYQVKQEKFEGPLDLLLELIQQEKLSINEISLAKVTDDFIGYLKALQTRLPGGLAAGEADQLAQIKESETWAGQEVLAEFLVVAAQLLLIKSRSLLPQFAASPEEEESIAELERRLAEYQRFKSLAVELGRMAKGGPKSFSREAYAGTAPLFYPPKRFSIAMLAEAFSGVLAVLPKIEKLAEEKIRKIISLEEKIQELQAFLQERVERAFSEIVSGAREKIEVIISFLALLELAKQKFVTVEQQHRFGDIKIRRAA</sequence>
<name>A0A932YY10_9BACT</name>
<organism evidence="2 3">
    <name type="scientific">Candidatus Sungiibacteriota bacterium</name>
    <dbReference type="NCBI Taxonomy" id="2750080"/>
    <lineage>
        <taxon>Bacteria</taxon>
        <taxon>Candidatus Sungiibacteriota</taxon>
    </lineage>
</organism>
<evidence type="ECO:0000313" key="3">
    <source>
        <dbReference type="Proteomes" id="UP000704960"/>
    </source>
</evidence>
<dbReference type="InterPro" id="IPR003768">
    <property type="entry name" value="ScpA"/>
</dbReference>
<accession>A0A932YY10</accession>
<dbReference type="PANTHER" id="PTHR33969:SF2">
    <property type="entry name" value="SEGREGATION AND CONDENSATION PROTEIN A"/>
    <property type="match status" value="1"/>
</dbReference>
<proteinExistence type="predicted"/>
<dbReference type="InterPro" id="IPR023093">
    <property type="entry name" value="ScpA-like_C"/>
</dbReference>
<reference evidence="2" key="1">
    <citation type="submission" date="2020-07" db="EMBL/GenBank/DDBJ databases">
        <title>Huge and variable diversity of episymbiotic CPR bacteria and DPANN archaea in groundwater ecosystems.</title>
        <authorList>
            <person name="He C.Y."/>
            <person name="Keren R."/>
            <person name="Whittaker M."/>
            <person name="Farag I.F."/>
            <person name="Doudna J."/>
            <person name="Cate J.H.D."/>
            <person name="Banfield J.F."/>
        </authorList>
    </citation>
    <scope>NUCLEOTIDE SEQUENCE</scope>
    <source>
        <strain evidence="2">NC_groundwater_1226_Ag_S-0.1um_59_124</strain>
    </source>
</reference>
<dbReference type="AlphaFoldDB" id="A0A932YY10"/>
<dbReference type="Gene3D" id="1.10.10.580">
    <property type="entry name" value="Structural maintenance of chromosome 1. Chain E"/>
    <property type="match status" value="1"/>
</dbReference>
<dbReference type="EMBL" id="JACQMJ010000007">
    <property type="protein sequence ID" value="MBI4132279.1"/>
    <property type="molecule type" value="Genomic_DNA"/>
</dbReference>
<comment type="caution">
    <text evidence="2">The sequence shown here is derived from an EMBL/GenBank/DDBJ whole genome shotgun (WGS) entry which is preliminary data.</text>
</comment>
<gene>
    <name evidence="2" type="ORF">HY474_01470</name>
</gene>
<evidence type="ECO:0000256" key="1">
    <source>
        <dbReference type="ARBA" id="ARBA00044777"/>
    </source>
</evidence>
<dbReference type="Pfam" id="PF02616">
    <property type="entry name" value="SMC_ScpA"/>
    <property type="match status" value="1"/>
</dbReference>
<dbReference type="Gene3D" id="6.10.250.2410">
    <property type="match status" value="1"/>
</dbReference>
<protein>
    <recommendedName>
        <fullName evidence="1">Segregation and condensation protein A</fullName>
    </recommendedName>
</protein>
<dbReference type="Proteomes" id="UP000704960">
    <property type="component" value="Unassembled WGS sequence"/>
</dbReference>
<dbReference type="PANTHER" id="PTHR33969">
    <property type="entry name" value="SEGREGATION AND CONDENSATION PROTEIN A"/>
    <property type="match status" value="1"/>
</dbReference>
<evidence type="ECO:0000313" key="2">
    <source>
        <dbReference type="EMBL" id="MBI4132279.1"/>
    </source>
</evidence>